<evidence type="ECO:0000256" key="1">
    <source>
        <dbReference type="ARBA" id="ARBA00023002"/>
    </source>
</evidence>
<dbReference type="RefSeq" id="WP_148867275.1">
    <property type="nucleotide sequence ID" value="NZ_VNHO01000014.1"/>
</dbReference>
<dbReference type="CDD" id="cd03376">
    <property type="entry name" value="TPP_PFOR_porB_like"/>
    <property type="match status" value="1"/>
</dbReference>
<dbReference type="InterPro" id="IPR051479">
    <property type="entry name" value="PorB-like"/>
</dbReference>
<keyword evidence="3" id="KW-0670">Pyruvate</keyword>
<dbReference type="Gene3D" id="3.40.50.970">
    <property type="match status" value="1"/>
</dbReference>
<name>A0A5S5AQJ3_9FIRM</name>
<comment type="caution">
    <text evidence="3">The sequence shown here is derived from an EMBL/GenBank/DDBJ whole genome shotgun (WGS) entry which is preliminary data.</text>
</comment>
<dbReference type="GO" id="GO:0030976">
    <property type="term" value="F:thiamine pyrophosphate binding"/>
    <property type="evidence" value="ECO:0007669"/>
    <property type="project" value="InterPro"/>
</dbReference>
<dbReference type="PANTHER" id="PTHR42897">
    <property type="entry name" value="PYRUVATE SYNTHASE SUBUNIT PORB"/>
    <property type="match status" value="1"/>
</dbReference>
<keyword evidence="4" id="KW-1185">Reference proteome</keyword>
<dbReference type="PANTHER" id="PTHR42897:SF2">
    <property type="entry name" value="PYRUVATE SYNTHASE SUBUNIT PORB"/>
    <property type="match status" value="1"/>
</dbReference>
<evidence type="ECO:0000259" key="2">
    <source>
        <dbReference type="Pfam" id="PF02775"/>
    </source>
</evidence>
<dbReference type="InterPro" id="IPR054952">
    <property type="entry name" value="OxalOxred_beta"/>
</dbReference>
<dbReference type="Pfam" id="PF02775">
    <property type="entry name" value="TPP_enzyme_C"/>
    <property type="match status" value="1"/>
</dbReference>
<dbReference type="GO" id="GO:0016491">
    <property type="term" value="F:oxidoreductase activity"/>
    <property type="evidence" value="ECO:0007669"/>
    <property type="project" value="UniProtKB-KW"/>
</dbReference>
<dbReference type="Proteomes" id="UP000322294">
    <property type="component" value="Unassembled WGS sequence"/>
</dbReference>
<organism evidence="3 4">
    <name type="scientific">Thermosediminibacter litoriperuensis</name>
    <dbReference type="NCBI Taxonomy" id="291989"/>
    <lineage>
        <taxon>Bacteria</taxon>
        <taxon>Bacillati</taxon>
        <taxon>Bacillota</taxon>
        <taxon>Clostridia</taxon>
        <taxon>Thermosediminibacterales</taxon>
        <taxon>Thermosediminibacteraceae</taxon>
        <taxon>Thermosediminibacter</taxon>
    </lineage>
</organism>
<dbReference type="InterPro" id="IPR011766">
    <property type="entry name" value="TPP_enzyme_TPP-bd"/>
</dbReference>
<evidence type="ECO:0000313" key="4">
    <source>
        <dbReference type="Proteomes" id="UP000322294"/>
    </source>
</evidence>
<dbReference type="NCBIfam" id="NF045792">
    <property type="entry name" value="OxalOxredbeta"/>
    <property type="match status" value="1"/>
</dbReference>
<dbReference type="SUPFAM" id="SSF52518">
    <property type="entry name" value="Thiamin diphosphate-binding fold (THDP-binding)"/>
    <property type="match status" value="1"/>
</dbReference>
<evidence type="ECO:0000313" key="3">
    <source>
        <dbReference type="EMBL" id="TYP53751.1"/>
    </source>
</evidence>
<gene>
    <name evidence="3" type="ORF">LZ11_01473</name>
</gene>
<dbReference type="InterPro" id="IPR029061">
    <property type="entry name" value="THDP-binding"/>
</dbReference>
<sequence>MLEPITSLRKAPEEEYYVPGHRTCAGCGPALCYRLVAKAAGPNTIFVGPTGCMYVANTSYGCGPWRVPWIHAQITNGGAVASGIEAAYKALIRKKKTDAEFPNIIVMAGDGGAVDIGLQALSGMLYRGHDVLFICYDNESYANTGIQTSPSTPYGAATTFTPPGPVVPEGKKLFPKDNPKVVAHGHPELKYVATASIGWPVDLMNKVRKGLNQKGPAYLHIHAPCPKGWQFPASKTVEMAKLAVETGMFQLYEYENGEYKLSVKIEKRRPVGEYMRLQGRFKHLKPEHIEKMQAFIDARCAEVGLTVPVVAPTTK</sequence>
<dbReference type="EMBL" id="VNHO01000014">
    <property type="protein sequence ID" value="TYP53751.1"/>
    <property type="molecule type" value="Genomic_DNA"/>
</dbReference>
<protein>
    <submittedName>
        <fullName evidence="3">Pyruvate ferredoxin oxidoreductase beta subunit</fullName>
    </submittedName>
</protein>
<keyword evidence="1" id="KW-0560">Oxidoreductase</keyword>
<proteinExistence type="predicted"/>
<feature type="domain" description="Thiamine pyrophosphate enzyme TPP-binding" evidence="2">
    <location>
        <begin position="63"/>
        <end position="221"/>
    </location>
</feature>
<reference evidence="3 4" key="1">
    <citation type="submission" date="2019-07" db="EMBL/GenBank/DDBJ databases">
        <title>Genomic Encyclopedia of Type Strains, Phase I: the one thousand microbial genomes (KMG-I) project.</title>
        <authorList>
            <person name="Kyrpides N."/>
        </authorList>
    </citation>
    <scope>NUCLEOTIDE SEQUENCE [LARGE SCALE GENOMIC DNA]</scope>
    <source>
        <strain evidence="3 4">DSM 16647</strain>
    </source>
</reference>
<dbReference type="OrthoDB" id="9794954at2"/>
<accession>A0A5S5AQJ3</accession>
<dbReference type="AlphaFoldDB" id="A0A5S5AQJ3"/>